<dbReference type="Proteomes" id="UP001219297">
    <property type="component" value="Unassembled WGS sequence"/>
</dbReference>
<feature type="transmembrane region" description="Helical" evidence="1">
    <location>
        <begin position="160"/>
        <end position="186"/>
    </location>
</feature>
<keyword evidence="1" id="KW-1133">Transmembrane helix</keyword>
<comment type="caution">
    <text evidence="2">The sequence shown here is derived from an EMBL/GenBank/DDBJ whole genome shotgun (WGS) entry which is preliminary data.</text>
</comment>
<dbReference type="GeneID" id="83607710"/>
<evidence type="ECO:0000256" key="1">
    <source>
        <dbReference type="SAM" id="Phobius"/>
    </source>
</evidence>
<feature type="transmembrane region" description="Helical" evidence="1">
    <location>
        <begin position="198"/>
        <end position="223"/>
    </location>
</feature>
<name>A0ABT5V5N7_9ACTO</name>
<organism evidence="2 3">
    <name type="scientific">Actinotignum sanguinis</name>
    <dbReference type="NCBI Taxonomy" id="1445614"/>
    <lineage>
        <taxon>Bacteria</taxon>
        <taxon>Bacillati</taxon>
        <taxon>Actinomycetota</taxon>
        <taxon>Actinomycetes</taxon>
        <taxon>Actinomycetales</taxon>
        <taxon>Actinomycetaceae</taxon>
        <taxon>Actinotignum</taxon>
    </lineage>
</organism>
<evidence type="ECO:0008006" key="4">
    <source>
        <dbReference type="Google" id="ProtNLM"/>
    </source>
</evidence>
<feature type="transmembrane region" description="Helical" evidence="1">
    <location>
        <begin position="267"/>
        <end position="289"/>
    </location>
</feature>
<evidence type="ECO:0000313" key="3">
    <source>
        <dbReference type="Proteomes" id="UP001219297"/>
    </source>
</evidence>
<feature type="transmembrane region" description="Helical" evidence="1">
    <location>
        <begin position="28"/>
        <end position="49"/>
    </location>
</feature>
<dbReference type="EMBL" id="JARBHI010000008">
    <property type="protein sequence ID" value="MDE1656293.1"/>
    <property type="molecule type" value="Genomic_DNA"/>
</dbReference>
<dbReference type="RefSeq" id="WP_274733284.1">
    <property type="nucleotide sequence ID" value="NZ_CAMXYX010000005.1"/>
</dbReference>
<keyword evidence="1" id="KW-0812">Transmembrane</keyword>
<evidence type="ECO:0000313" key="2">
    <source>
        <dbReference type="EMBL" id="MDE1656293.1"/>
    </source>
</evidence>
<gene>
    <name evidence="2" type="ORF">PWJ81_04325</name>
</gene>
<accession>A0ABT5V5N7</accession>
<reference evidence="2 3" key="1">
    <citation type="submission" date="2023-02" db="EMBL/GenBank/DDBJ databases">
        <title>Defining the Infant Male Urobiome and Moving Towards Mechanisms in Urobiome Research.</title>
        <authorList>
            <person name="Reasoner S."/>
            <person name="Flores V."/>
            <person name="Van Horn G."/>
            <person name="Morales G."/>
            <person name="Peard L."/>
            <person name="Abelson B."/>
            <person name="Manuel C."/>
            <person name="Lee J."/>
            <person name="Baker B."/>
            <person name="Williams T."/>
            <person name="Schmitz J."/>
            <person name="Clayton D."/>
            <person name="Hadjifrangiskou M."/>
        </authorList>
    </citation>
    <scope>NUCLEOTIDE SEQUENCE [LARGE SCALE GENOMIC DNA]</scope>
    <source>
        <strain evidence="2 3">AS1053</strain>
    </source>
</reference>
<keyword evidence="1" id="KW-0472">Membrane</keyword>
<feature type="transmembrane region" description="Helical" evidence="1">
    <location>
        <begin position="112"/>
        <end position="135"/>
    </location>
</feature>
<proteinExistence type="predicted"/>
<feature type="transmembrane region" description="Helical" evidence="1">
    <location>
        <begin position="69"/>
        <end position="91"/>
    </location>
</feature>
<protein>
    <recommendedName>
        <fullName evidence="4">ABC transporter permease</fullName>
    </recommendedName>
</protein>
<sequence length="301" mass="33409">MIKLYHRVNSAIDLTARRVIGYRGLFSYFYRTLWLITGCTLIFITALALATSNLPHMPIEGVDHDFLNWIMLTWICLACGMAMVAMLSTISMRAHLQAGTTRRKFFTTLARAAARMSAEYLAITAVLLLIAFTLIRSGNGSRLLDGATLMNGNAMESGSIWFTLIPMWPGVLALFFTIVLLTTFFLRWSLSTLGRAALVVIAFFAGLSLVGYLIGITGLGGFIRRLWLPHWESFSAWAARTGTDFAHWIERVGDSAGISEFLTANKAFMAMIAFVLIFGTCAVMSWALARRSTGRLHLVRL</sequence>
<keyword evidence="3" id="KW-1185">Reference proteome</keyword>